<protein>
    <submittedName>
        <fullName evidence="1">Uncharacterized protein</fullName>
    </submittedName>
</protein>
<dbReference type="Proteomes" id="UP000000768">
    <property type="component" value="Chromosome 10"/>
</dbReference>
<sequence length="181" mass="20316">MTKNWHGEVETFHELVAGTGKADLDLDMVVSFLSKSVQQIQLLADVHRSGVALAWDSAAGPAPGLGAVRRSRAGRRVDRKWGTCVITVSRATLDTRVVGATERRAHERRARQAASDRERRWRSRAPGLGGGWPPTFAVLLVRSTVPRGEVVFAGLQRFYTIRNFFFFCILQFVFHGFCRYK</sequence>
<keyword evidence="2" id="KW-1185">Reference proteome</keyword>
<dbReference type="InParanoid" id="A0A1W0VTN1"/>
<reference evidence="1 2" key="1">
    <citation type="journal article" date="2009" name="Nature">
        <title>The Sorghum bicolor genome and the diversification of grasses.</title>
        <authorList>
            <person name="Paterson A.H."/>
            <person name="Bowers J.E."/>
            <person name="Bruggmann R."/>
            <person name="Dubchak I."/>
            <person name="Grimwood J."/>
            <person name="Gundlach H."/>
            <person name="Haberer G."/>
            <person name="Hellsten U."/>
            <person name="Mitros T."/>
            <person name="Poliakov A."/>
            <person name="Schmutz J."/>
            <person name="Spannagl M."/>
            <person name="Tang H."/>
            <person name="Wang X."/>
            <person name="Wicker T."/>
            <person name="Bharti A.K."/>
            <person name="Chapman J."/>
            <person name="Feltus F.A."/>
            <person name="Gowik U."/>
            <person name="Grigoriev I.V."/>
            <person name="Lyons E."/>
            <person name="Maher C.A."/>
            <person name="Martis M."/>
            <person name="Narechania A."/>
            <person name="Otillar R.P."/>
            <person name="Penning B.W."/>
            <person name="Salamov A.A."/>
            <person name="Wang Y."/>
            <person name="Zhang L."/>
            <person name="Carpita N.C."/>
            <person name="Freeling M."/>
            <person name="Gingle A.R."/>
            <person name="Hash C.T."/>
            <person name="Keller B."/>
            <person name="Klein P."/>
            <person name="Kresovich S."/>
            <person name="McCann M.C."/>
            <person name="Ming R."/>
            <person name="Peterson D.G."/>
            <person name="Mehboob-ur-Rahman"/>
            <person name="Ware D."/>
            <person name="Westhoff P."/>
            <person name="Mayer K.F."/>
            <person name="Messing J."/>
            <person name="Rokhsar D.S."/>
        </authorList>
    </citation>
    <scope>NUCLEOTIDE SEQUENCE [LARGE SCALE GENOMIC DNA]</scope>
    <source>
        <strain evidence="2">cv. BTx623</strain>
    </source>
</reference>
<dbReference type="EMBL" id="CM000769">
    <property type="protein sequence ID" value="OQU76625.1"/>
    <property type="molecule type" value="Genomic_DNA"/>
</dbReference>
<accession>A0A1W0VTN1</accession>
<proteinExistence type="predicted"/>
<organism evidence="1 2">
    <name type="scientific">Sorghum bicolor</name>
    <name type="common">Sorghum</name>
    <name type="synonym">Sorghum vulgare</name>
    <dbReference type="NCBI Taxonomy" id="4558"/>
    <lineage>
        <taxon>Eukaryota</taxon>
        <taxon>Viridiplantae</taxon>
        <taxon>Streptophyta</taxon>
        <taxon>Embryophyta</taxon>
        <taxon>Tracheophyta</taxon>
        <taxon>Spermatophyta</taxon>
        <taxon>Magnoliopsida</taxon>
        <taxon>Liliopsida</taxon>
        <taxon>Poales</taxon>
        <taxon>Poaceae</taxon>
        <taxon>PACMAD clade</taxon>
        <taxon>Panicoideae</taxon>
        <taxon>Andropogonodae</taxon>
        <taxon>Andropogoneae</taxon>
        <taxon>Sorghinae</taxon>
        <taxon>Sorghum</taxon>
    </lineage>
</organism>
<dbReference type="Gramene" id="OQU76625">
    <property type="protein sequence ID" value="OQU76625"/>
    <property type="gene ID" value="SORBI_3010G176000"/>
</dbReference>
<gene>
    <name evidence="1" type="ORF">SORBI_3010G176000</name>
</gene>
<evidence type="ECO:0000313" key="2">
    <source>
        <dbReference type="Proteomes" id="UP000000768"/>
    </source>
</evidence>
<name>A0A1W0VTN1_SORBI</name>
<dbReference type="AlphaFoldDB" id="A0A1W0VTN1"/>
<reference evidence="2" key="2">
    <citation type="journal article" date="2018" name="Plant J.">
        <title>The Sorghum bicolor reference genome: improved assembly, gene annotations, a transcriptome atlas, and signatures of genome organization.</title>
        <authorList>
            <person name="McCormick R.F."/>
            <person name="Truong S.K."/>
            <person name="Sreedasyam A."/>
            <person name="Jenkins J."/>
            <person name="Shu S."/>
            <person name="Sims D."/>
            <person name="Kennedy M."/>
            <person name="Amirebrahimi M."/>
            <person name="Weers B.D."/>
            <person name="McKinley B."/>
            <person name="Mattison A."/>
            <person name="Morishige D.T."/>
            <person name="Grimwood J."/>
            <person name="Schmutz J."/>
            <person name="Mullet J.E."/>
        </authorList>
    </citation>
    <scope>NUCLEOTIDE SEQUENCE [LARGE SCALE GENOMIC DNA]</scope>
    <source>
        <strain evidence="2">cv. BTx623</strain>
    </source>
</reference>
<evidence type="ECO:0000313" key="1">
    <source>
        <dbReference type="EMBL" id="OQU76625.1"/>
    </source>
</evidence>